<feature type="transmembrane region" description="Helical" evidence="1">
    <location>
        <begin position="368"/>
        <end position="390"/>
    </location>
</feature>
<dbReference type="EMBL" id="SWFT01000120">
    <property type="protein sequence ID" value="KAA8899807.1"/>
    <property type="molecule type" value="Genomic_DNA"/>
</dbReference>
<evidence type="ECO:0000313" key="3">
    <source>
        <dbReference type="EMBL" id="KAA8899807.1"/>
    </source>
</evidence>
<keyword evidence="4" id="KW-1185">Reference proteome</keyword>
<dbReference type="Proteomes" id="UP000449547">
    <property type="component" value="Unassembled WGS sequence"/>
</dbReference>
<sequence>MNSSSSDSTKYSIENGVSSIRHEVVAYHGDDTDDAKQPEDTLHRVSTQMSTATSLATMIEKGKSFFHPHLGPIRRKITMKIVIMYAIMAASMLGIYSIYWGSMMHKIDHQKYLKMLVMIEDTKTIDGVPPIIGNRLIREVATPEARKLGDWHIYTPENITSIWPEGATTVEEAIDKMVHQQQWWGALHVKKDATYNLYQALSEGNTSYSTSKETWEMVYESGRDFQAIPAIIVKNCKAVQNMILADQDSLTGRIIHYMEQNGKNVSRALTEGWSLISQPLTIVTKDLRPVTQPTVLAPAQVGLIYMILVTSFQFNIFRDLHNQVADAKLKQRHYLAYRIFCSVMSYWWLSLIYSLVSLAFQLDFTRAFGRAGFVVYWMTNWLTMTAVGTVNEIMAHVFILTLPTLIGFWLNFWVISNVAPTYTPMALTASFYRYGYAWPIYNCYEIVKVIFFDTYKGHIGRCYGVLVAWVVVSNTVLYFLIPFFAKEMQRRAEVKKAAAAAKQKLAVQEKV</sequence>
<feature type="transmembrane region" description="Helical" evidence="1">
    <location>
        <begin position="295"/>
        <end position="314"/>
    </location>
</feature>
<feature type="transmembrane region" description="Helical" evidence="1">
    <location>
        <begin position="397"/>
        <end position="415"/>
    </location>
</feature>
<gene>
    <name evidence="3" type="ORF">DIURU_004064</name>
</gene>
<feature type="domain" description="DUF3533" evidence="2">
    <location>
        <begin position="85"/>
        <end position="474"/>
    </location>
</feature>
<feature type="transmembrane region" description="Helical" evidence="1">
    <location>
        <begin position="335"/>
        <end position="356"/>
    </location>
</feature>
<dbReference type="OMA" id="ESHYRDP"/>
<dbReference type="OrthoDB" id="2140105at2759"/>
<protein>
    <recommendedName>
        <fullName evidence="2">DUF3533 domain-containing protein</fullName>
    </recommendedName>
</protein>
<accession>A0A642UMV5</accession>
<keyword evidence="1" id="KW-0472">Membrane</keyword>
<dbReference type="PANTHER" id="PTHR34814:SF1">
    <property type="entry name" value="NITROSOGUANIDINE RESISTANCE PROTEIN SNG1"/>
    <property type="match status" value="1"/>
</dbReference>
<proteinExistence type="predicted"/>
<dbReference type="InterPro" id="IPR022703">
    <property type="entry name" value="DUF3533"/>
</dbReference>
<dbReference type="RefSeq" id="XP_034011085.1">
    <property type="nucleotide sequence ID" value="XM_034156896.1"/>
</dbReference>
<dbReference type="Pfam" id="PF12051">
    <property type="entry name" value="DUF3533"/>
    <property type="match status" value="1"/>
</dbReference>
<name>A0A642UMV5_DIURU</name>
<reference evidence="3 4" key="1">
    <citation type="submission" date="2019-07" db="EMBL/GenBank/DDBJ databases">
        <title>Genome assembly of two rare yeast pathogens: Diutina rugosa and Trichomonascus ciferrii.</title>
        <authorList>
            <person name="Mixao V."/>
            <person name="Saus E."/>
            <person name="Hansen A."/>
            <person name="Lass-Flor C."/>
            <person name="Gabaldon T."/>
        </authorList>
    </citation>
    <scope>NUCLEOTIDE SEQUENCE [LARGE SCALE GENOMIC DNA]</scope>
    <source>
        <strain evidence="3 4">CBS 613</strain>
    </source>
</reference>
<dbReference type="GO" id="GO:0016020">
    <property type="term" value="C:membrane"/>
    <property type="evidence" value="ECO:0007669"/>
    <property type="project" value="TreeGrafter"/>
</dbReference>
<dbReference type="InterPro" id="IPR053001">
    <property type="entry name" value="MNNG_permease-like"/>
</dbReference>
<organism evidence="3 4">
    <name type="scientific">Diutina rugosa</name>
    <name type="common">Yeast</name>
    <name type="synonym">Candida rugosa</name>
    <dbReference type="NCBI Taxonomy" id="5481"/>
    <lineage>
        <taxon>Eukaryota</taxon>
        <taxon>Fungi</taxon>
        <taxon>Dikarya</taxon>
        <taxon>Ascomycota</taxon>
        <taxon>Saccharomycotina</taxon>
        <taxon>Pichiomycetes</taxon>
        <taxon>Debaryomycetaceae</taxon>
        <taxon>Diutina</taxon>
    </lineage>
</organism>
<comment type="caution">
    <text evidence="3">The sequence shown here is derived from an EMBL/GenBank/DDBJ whole genome shotgun (WGS) entry which is preliminary data.</text>
</comment>
<feature type="transmembrane region" description="Helical" evidence="1">
    <location>
        <begin position="463"/>
        <end position="485"/>
    </location>
</feature>
<keyword evidence="1" id="KW-1133">Transmembrane helix</keyword>
<dbReference type="GeneID" id="54782715"/>
<evidence type="ECO:0000313" key="4">
    <source>
        <dbReference type="Proteomes" id="UP000449547"/>
    </source>
</evidence>
<dbReference type="AlphaFoldDB" id="A0A642UMV5"/>
<feature type="transmembrane region" description="Helical" evidence="1">
    <location>
        <begin position="82"/>
        <end position="101"/>
    </location>
</feature>
<evidence type="ECO:0000256" key="1">
    <source>
        <dbReference type="SAM" id="Phobius"/>
    </source>
</evidence>
<dbReference type="VEuPathDB" id="FungiDB:DIURU_004064"/>
<dbReference type="PANTHER" id="PTHR34814">
    <property type="entry name" value="NITROSOGUANIDINE RESISTANCE PROTEIN SNG1"/>
    <property type="match status" value="1"/>
</dbReference>
<keyword evidence="1" id="KW-0812">Transmembrane</keyword>
<evidence type="ECO:0000259" key="2">
    <source>
        <dbReference type="Pfam" id="PF12051"/>
    </source>
</evidence>